<keyword evidence="1" id="KW-0862">Zinc</keyword>
<evidence type="ECO:0000259" key="2">
    <source>
        <dbReference type="PROSITE" id="PS50089"/>
    </source>
</evidence>
<sequence length="299" mass="34410">MDYYLNIMNSRLAPPSFYHEYDNRIESFAGSTLTREYKQNLAKFGIYYEGGNGVYKCAFCPLVLVRLDMRTLKYHTFSTCLMATTILATNETLRKESFRKFKAGRRIFKENGNFLAVNGFYYYGKSIEIRCAGCRLTIVKLNRTDRVEDIHRKYSPECQFNNKPSAPPASDSDTEIDALHVNIEENDCDDSDRVTPKIYPVLDLVKNNNVSVDDKNDNNDDVNSFFGSNRVADSNKYTQSVSTAVGEDDRFCKICFENERNTCFLPCKHVSTCADCARKCKVCCICRMKIKERLEVYLQ</sequence>
<dbReference type="PANTHER" id="PTHR10044:SF174">
    <property type="entry name" value="DEATH-ASSOCIATED INHIBITOR OF APOPTOSIS 1"/>
    <property type="match status" value="1"/>
</dbReference>
<dbReference type="CDD" id="cd00022">
    <property type="entry name" value="BIR"/>
    <property type="match status" value="1"/>
</dbReference>
<dbReference type="SMART" id="SM00238">
    <property type="entry name" value="BIR"/>
    <property type="match status" value="1"/>
</dbReference>
<organism evidence="3">
    <name type="scientific">Trichoplusia ni single nucleopolyhedrovirus</name>
    <dbReference type="NCBI Taxonomy" id="332054"/>
    <lineage>
        <taxon>Viruses</taxon>
        <taxon>Viruses incertae sedis</taxon>
        <taxon>Naldaviricetes</taxon>
        <taxon>Lefavirales</taxon>
        <taxon>Baculoviridae</taxon>
        <taxon>Alphabaculovirus</taxon>
        <taxon>Alphabaculovirus trini</taxon>
    </lineage>
</organism>
<dbReference type="GO" id="GO:0031398">
    <property type="term" value="P:positive regulation of protein ubiquitination"/>
    <property type="evidence" value="ECO:0007669"/>
    <property type="project" value="TreeGrafter"/>
</dbReference>
<name>A0A481V8V1_9ABAC</name>
<dbReference type="Gene3D" id="1.10.1170.10">
    <property type="entry name" value="Inhibitor Of Apoptosis Protein (2mihbC-IAP-1), Chain A"/>
    <property type="match status" value="1"/>
</dbReference>
<dbReference type="SUPFAM" id="SSF57850">
    <property type="entry name" value="RING/U-box"/>
    <property type="match status" value="1"/>
</dbReference>
<keyword evidence="1" id="KW-0863">Zinc-finger</keyword>
<dbReference type="GO" id="GO:0061630">
    <property type="term" value="F:ubiquitin protein ligase activity"/>
    <property type="evidence" value="ECO:0007669"/>
    <property type="project" value="TreeGrafter"/>
</dbReference>
<dbReference type="Gene3D" id="3.30.40.10">
    <property type="entry name" value="Zinc/RING finger domain, C3HC4 (zinc finger)"/>
    <property type="match status" value="1"/>
</dbReference>
<dbReference type="GO" id="GO:0043027">
    <property type="term" value="F:cysteine-type endopeptidase inhibitor activity involved in apoptotic process"/>
    <property type="evidence" value="ECO:0007669"/>
    <property type="project" value="TreeGrafter"/>
</dbReference>
<reference evidence="3" key="1">
    <citation type="submission" date="2018-07" db="EMBL/GenBank/DDBJ databases">
        <title>A new Alphabaculovirus highly virulent isolated from Trichoplusia ni (TnSNPV).</title>
        <authorList>
            <person name="Bivian-Hernandez M.D.L.A."/>
            <person name="Del Rincon-Castro M.C."/>
            <person name="Ibarra J.E."/>
        </authorList>
    </citation>
    <scope>NUCLEOTIDE SEQUENCE</scope>
    <source>
        <strain evidence="3">LBIV-4</strain>
    </source>
</reference>
<dbReference type="SUPFAM" id="SSF57924">
    <property type="entry name" value="Inhibitor of apoptosis (IAP) repeat"/>
    <property type="match status" value="2"/>
</dbReference>
<accession>A0A481V8V1</accession>
<dbReference type="PROSITE" id="PS50089">
    <property type="entry name" value="ZF_RING_2"/>
    <property type="match status" value="1"/>
</dbReference>
<dbReference type="PROSITE" id="PS50143">
    <property type="entry name" value="BIR_REPEAT_2"/>
    <property type="match status" value="1"/>
</dbReference>
<dbReference type="GO" id="GO:0090263">
    <property type="term" value="P:positive regulation of canonical Wnt signaling pathway"/>
    <property type="evidence" value="ECO:0007669"/>
    <property type="project" value="TreeGrafter"/>
</dbReference>
<feature type="domain" description="RING-type" evidence="2">
    <location>
        <begin position="252"/>
        <end position="287"/>
    </location>
</feature>
<dbReference type="InterPro" id="IPR013083">
    <property type="entry name" value="Znf_RING/FYVE/PHD"/>
</dbReference>
<keyword evidence="1" id="KW-0479">Metal-binding</keyword>
<dbReference type="GO" id="GO:0051726">
    <property type="term" value="P:regulation of cell cycle"/>
    <property type="evidence" value="ECO:0007669"/>
    <property type="project" value="TreeGrafter"/>
</dbReference>
<dbReference type="GO" id="GO:0008270">
    <property type="term" value="F:zinc ion binding"/>
    <property type="evidence" value="ECO:0007669"/>
    <property type="project" value="UniProtKB-KW"/>
</dbReference>
<proteinExistence type="predicted"/>
<dbReference type="EMBL" id="MH577296">
    <property type="protein sequence ID" value="QBI90283.1"/>
    <property type="molecule type" value="Genomic_DNA"/>
</dbReference>
<evidence type="ECO:0000256" key="1">
    <source>
        <dbReference type="PROSITE-ProRule" id="PRU00175"/>
    </source>
</evidence>
<dbReference type="Pfam" id="PF00653">
    <property type="entry name" value="BIR"/>
    <property type="match status" value="1"/>
</dbReference>
<dbReference type="InterPro" id="IPR001841">
    <property type="entry name" value="Znf_RING"/>
</dbReference>
<dbReference type="PANTHER" id="PTHR10044">
    <property type="entry name" value="INHIBITOR OF APOPTOSIS"/>
    <property type="match status" value="1"/>
</dbReference>
<evidence type="ECO:0000313" key="3">
    <source>
        <dbReference type="EMBL" id="QBI90283.1"/>
    </source>
</evidence>
<dbReference type="InterPro" id="IPR050784">
    <property type="entry name" value="IAP"/>
</dbReference>
<dbReference type="Pfam" id="PF13920">
    <property type="entry name" value="zf-C3HC4_3"/>
    <property type="match status" value="1"/>
</dbReference>
<protein>
    <submittedName>
        <fullName evidence="3">Iap-2</fullName>
    </submittedName>
</protein>
<dbReference type="InterPro" id="IPR001370">
    <property type="entry name" value="BIR_rpt"/>
</dbReference>